<organism evidence="5 6">
    <name type="scientific">Heterodera schachtii</name>
    <name type="common">Sugarbeet cyst nematode worm</name>
    <name type="synonym">Tylenchus schachtii</name>
    <dbReference type="NCBI Taxonomy" id="97005"/>
    <lineage>
        <taxon>Eukaryota</taxon>
        <taxon>Metazoa</taxon>
        <taxon>Ecdysozoa</taxon>
        <taxon>Nematoda</taxon>
        <taxon>Chromadorea</taxon>
        <taxon>Rhabditida</taxon>
        <taxon>Tylenchina</taxon>
        <taxon>Tylenchomorpha</taxon>
        <taxon>Tylenchoidea</taxon>
        <taxon>Heteroderidae</taxon>
        <taxon>Heteroderinae</taxon>
        <taxon>Heterodera</taxon>
    </lineage>
</organism>
<dbReference type="PROSITE" id="PS50240">
    <property type="entry name" value="TRYPSIN_DOM"/>
    <property type="match status" value="1"/>
</dbReference>
<name>A0ABD2K9S8_HETSC</name>
<dbReference type="SMART" id="SM00020">
    <property type="entry name" value="Tryp_SPc"/>
    <property type="match status" value="1"/>
</dbReference>
<accession>A0ABD2K9S8</accession>
<dbReference type="PANTHER" id="PTHR24256">
    <property type="entry name" value="TRYPTASE-RELATED"/>
    <property type="match status" value="1"/>
</dbReference>
<dbReference type="InterPro" id="IPR001254">
    <property type="entry name" value="Trypsin_dom"/>
</dbReference>
<evidence type="ECO:0000256" key="1">
    <source>
        <dbReference type="ARBA" id="ARBA00023157"/>
    </source>
</evidence>
<dbReference type="Pfam" id="PF00089">
    <property type="entry name" value="Trypsin"/>
    <property type="match status" value="1"/>
</dbReference>
<dbReference type="Gene3D" id="2.40.10.10">
    <property type="entry name" value="Trypsin-like serine proteases"/>
    <property type="match status" value="1"/>
</dbReference>
<keyword evidence="3" id="KW-0732">Signal</keyword>
<dbReference type="InterPro" id="IPR051487">
    <property type="entry name" value="Ser/Thr_Proteases_Immune/Dev"/>
</dbReference>
<evidence type="ECO:0000256" key="3">
    <source>
        <dbReference type="SAM" id="SignalP"/>
    </source>
</evidence>
<feature type="signal peptide" evidence="3">
    <location>
        <begin position="1"/>
        <end position="27"/>
    </location>
</feature>
<sequence length="368" mass="41075">MQMLSTFCFTKCLLLLLFSYIINNKFSFCDQILSSPIQDDDYSECGISDFDPFNAQNVDGEIISHVSKGHTVDDDRALPWMATLLSSSFDNIQNATVYEPFCTATIIGPRHILTALHCVADINLFADNYKFSFGAVQCSKQTQKLRIKRVHYHENATYLVFNDKLKLVGGEYGEVVHPDFALIESVEPIQFSSRVRPICLFGIGASNLKNSFSEKISAQHINNSRPFVIAGWGYTKSKCSRELQSTSDQLMYGTMRMVSKDDCLITYDTSALPPDPIGSIAMELNEMNFLDKICLVAEPSITEPGDSGSPLLSKIGDKNWVQVGVLFGGGGCSEKHPFSTSRRHSLYTPIDCDWISRVTNDEVKCKGW</sequence>
<comment type="caution">
    <text evidence="5">The sequence shown here is derived from an EMBL/GenBank/DDBJ whole genome shotgun (WGS) entry which is preliminary data.</text>
</comment>
<feature type="domain" description="Peptidase S1" evidence="4">
    <location>
        <begin position="66"/>
        <end position="360"/>
    </location>
</feature>
<dbReference type="InterPro" id="IPR043504">
    <property type="entry name" value="Peptidase_S1_PA_chymotrypsin"/>
</dbReference>
<dbReference type="EMBL" id="JBICCN010000039">
    <property type="protein sequence ID" value="KAL3099662.1"/>
    <property type="molecule type" value="Genomic_DNA"/>
</dbReference>
<protein>
    <recommendedName>
        <fullName evidence="4">Peptidase S1 domain-containing protein</fullName>
    </recommendedName>
</protein>
<evidence type="ECO:0000259" key="4">
    <source>
        <dbReference type="PROSITE" id="PS50240"/>
    </source>
</evidence>
<reference evidence="5 6" key="1">
    <citation type="submission" date="2024-10" db="EMBL/GenBank/DDBJ databases">
        <authorList>
            <person name="Kim D."/>
        </authorList>
    </citation>
    <scope>NUCLEOTIDE SEQUENCE [LARGE SCALE GENOMIC DNA]</scope>
    <source>
        <strain evidence="5">Taebaek</strain>
    </source>
</reference>
<proteinExistence type="inferred from homology"/>
<comment type="similarity">
    <text evidence="2">Belongs to the peptidase S1 family. CLIP subfamily.</text>
</comment>
<dbReference type="SUPFAM" id="SSF50494">
    <property type="entry name" value="Trypsin-like serine proteases"/>
    <property type="match status" value="1"/>
</dbReference>
<evidence type="ECO:0000313" key="6">
    <source>
        <dbReference type="Proteomes" id="UP001620645"/>
    </source>
</evidence>
<dbReference type="Proteomes" id="UP001620645">
    <property type="component" value="Unassembled WGS sequence"/>
</dbReference>
<evidence type="ECO:0000313" key="5">
    <source>
        <dbReference type="EMBL" id="KAL3099662.1"/>
    </source>
</evidence>
<keyword evidence="1" id="KW-1015">Disulfide bond</keyword>
<dbReference type="AlphaFoldDB" id="A0ABD2K9S8"/>
<dbReference type="InterPro" id="IPR009003">
    <property type="entry name" value="Peptidase_S1_PA"/>
</dbReference>
<keyword evidence="6" id="KW-1185">Reference proteome</keyword>
<evidence type="ECO:0000256" key="2">
    <source>
        <dbReference type="ARBA" id="ARBA00024195"/>
    </source>
</evidence>
<feature type="chain" id="PRO_5044877237" description="Peptidase S1 domain-containing protein" evidence="3">
    <location>
        <begin position="28"/>
        <end position="368"/>
    </location>
</feature>
<gene>
    <name evidence="5" type="ORF">niasHS_003117</name>
</gene>